<dbReference type="InterPro" id="IPR007553">
    <property type="entry name" value="2-thiour_desulf"/>
</dbReference>
<dbReference type="EMBL" id="PRLP01000057">
    <property type="protein sequence ID" value="PPC76160.1"/>
    <property type="molecule type" value="Genomic_DNA"/>
</dbReference>
<organism evidence="2 3">
    <name type="scientific">Proteobacteria bacterium 228</name>
    <dbReference type="NCBI Taxonomy" id="2083153"/>
    <lineage>
        <taxon>Bacteria</taxon>
        <taxon>Pseudomonadati</taxon>
        <taxon>Pseudomonadota</taxon>
    </lineage>
</organism>
<dbReference type="PIRSF" id="PIRSF037004">
    <property type="entry name" value="UCP037004"/>
    <property type="match status" value="1"/>
</dbReference>
<reference evidence="2 3" key="1">
    <citation type="submission" date="2018-02" db="EMBL/GenBank/DDBJ databases">
        <title>novel marine gammaproteobacteria from coastal saline agro ecosystem.</title>
        <authorList>
            <person name="Krishnan R."/>
            <person name="Ramesh Kumar N."/>
        </authorList>
    </citation>
    <scope>NUCLEOTIDE SEQUENCE [LARGE SCALE GENOMIC DNA]</scope>
    <source>
        <strain evidence="2 3">228</strain>
    </source>
</reference>
<feature type="domain" description="DUF1722" evidence="1">
    <location>
        <begin position="193"/>
        <end position="309"/>
    </location>
</feature>
<name>A0A2S5KN45_9PROT</name>
<evidence type="ECO:0000313" key="3">
    <source>
        <dbReference type="Proteomes" id="UP000238196"/>
    </source>
</evidence>
<dbReference type="InterPro" id="IPR013560">
    <property type="entry name" value="DUF1722"/>
</dbReference>
<dbReference type="OrthoDB" id="495783at2"/>
<dbReference type="Proteomes" id="UP000238196">
    <property type="component" value="Unassembled WGS sequence"/>
</dbReference>
<comment type="caution">
    <text evidence="2">The sequence shown here is derived from an EMBL/GenBank/DDBJ whole genome shotgun (WGS) entry which is preliminary data.</text>
</comment>
<evidence type="ECO:0000313" key="2">
    <source>
        <dbReference type="EMBL" id="PPC76160.1"/>
    </source>
</evidence>
<dbReference type="AlphaFoldDB" id="A0A2S5KN45"/>
<accession>A0A2S5KN45</accession>
<dbReference type="PANTHER" id="PTHR30087:SF0">
    <property type="entry name" value="INNER MEMBRANE PROTEIN"/>
    <property type="match status" value="1"/>
</dbReference>
<evidence type="ECO:0000259" key="1">
    <source>
        <dbReference type="Pfam" id="PF08349"/>
    </source>
</evidence>
<gene>
    <name evidence="2" type="ORF">C4K68_17035</name>
</gene>
<proteinExistence type="predicted"/>
<protein>
    <recommendedName>
        <fullName evidence="1">DUF1722 domain-containing protein</fullName>
    </recommendedName>
</protein>
<dbReference type="PANTHER" id="PTHR30087">
    <property type="entry name" value="INNER MEMBRANE PROTEIN"/>
    <property type="match status" value="1"/>
</dbReference>
<sequence length="318" mass="35880">MARPGITLGISACLVGHEVRFNGGHKQSHYCLDVLSKYMTFKPFCPEVGIGMSVPRQPIRLIGDPHTPRAVGTVDQTQDVTDALYEYGVRTAQVCAGKISGYLLMKNSPSCGLHRVKVYQANGHPHREGGRGPFAQALLDNLPYLPIEEEGRLNDAALRDNFVTRVYTYHEWQQLIAEELTPARLIGFHSRHKYLLMAHSQQTYKTLGKMLSDFKHADLTTVANQYFATLMEALSQPASRKNHANVLLHLVGYLKRSTSSQTRYDIIERIHQFRQGLLPLVVPITLIKHHIDQQTQPYLAHQSYLQPHPESLGLRNSI</sequence>
<dbReference type="InterPro" id="IPR017087">
    <property type="entry name" value="UCP037004"/>
</dbReference>
<dbReference type="Pfam" id="PF04463">
    <property type="entry name" value="2-thiour_desulf"/>
    <property type="match status" value="1"/>
</dbReference>
<dbReference type="Pfam" id="PF08349">
    <property type="entry name" value="DUF1722"/>
    <property type="match status" value="1"/>
</dbReference>